<dbReference type="InterPro" id="IPR034718">
    <property type="entry name" value="RlpA"/>
</dbReference>
<evidence type="ECO:0000256" key="4">
    <source>
        <dbReference type="RuleBase" id="RU003495"/>
    </source>
</evidence>
<dbReference type="GO" id="GO:0071555">
    <property type="term" value="P:cell wall organization"/>
    <property type="evidence" value="ECO:0007669"/>
    <property type="project" value="UniProtKB-KW"/>
</dbReference>
<dbReference type="SUPFAM" id="SSF50685">
    <property type="entry name" value="Barwin-like endoglucanases"/>
    <property type="match status" value="1"/>
</dbReference>
<feature type="chain" id="PRO_5017091398" description="Endolytic peptidoglycan transglycosylase RlpA" evidence="3">
    <location>
        <begin position="25"/>
        <end position="155"/>
    </location>
</feature>
<dbReference type="CDD" id="cd22268">
    <property type="entry name" value="DPBB_RlpA-like"/>
    <property type="match status" value="1"/>
</dbReference>
<proteinExistence type="inferred from homology"/>
<dbReference type="Pfam" id="PF03330">
    <property type="entry name" value="DPBB_1"/>
    <property type="match status" value="1"/>
</dbReference>
<dbReference type="InterPro" id="IPR009009">
    <property type="entry name" value="RlpA-like_DPBB"/>
</dbReference>
<feature type="domain" description="RlpA-like protein double-psi beta-barrel" evidence="5">
    <location>
        <begin position="51"/>
        <end position="140"/>
    </location>
</feature>
<name>A0A371YYD2_9PROT</name>
<dbReference type="Gene3D" id="2.40.40.10">
    <property type="entry name" value="RlpA-like domain"/>
    <property type="match status" value="1"/>
</dbReference>
<evidence type="ECO:0000256" key="1">
    <source>
        <dbReference type="ARBA" id="ARBA00023239"/>
    </source>
</evidence>
<organism evidence="6 7">
    <name type="scientific">Komagataeibacter melaceti</name>
    <dbReference type="NCBI Taxonomy" id="2766577"/>
    <lineage>
        <taxon>Bacteria</taxon>
        <taxon>Pseudomonadati</taxon>
        <taxon>Pseudomonadota</taxon>
        <taxon>Alphaproteobacteria</taxon>
        <taxon>Acetobacterales</taxon>
        <taxon>Acetobacteraceae</taxon>
        <taxon>Komagataeibacter</taxon>
    </lineage>
</organism>
<dbReference type="PANTHER" id="PTHR34183:SF8">
    <property type="entry name" value="ENDOLYTIC PEPTIDOGLYCAN TRANSGLYCOSYLASE RLPA-RELATED"/>
    <property type="match status" value="1"/>
</dbReference>
<dbReference type="EC" id="4.2.2.-" evidence="3"/>
<dbReference type="Proteomes" id="UP000262371">
    <property type="component" value="Unassembled WGS sequence"/>
</dbReference>
<dbReference type="GO" id="GO:0000270">
    <property type="term" value="P:peptidoglycan metabolic process"/>
    <property type="evidence" value="ECO:0007669"/>
    <property type="project" value="UniProtKB-UniRule"/>
</dbReference>
<sequence precursor="true">MAAWPGVSVVLACCMSILSGTEPAACATVRHDARSVVAPAVMADVPPDWSQHGIASWYGTRLQKGRATASGETFDPDALTAAHPRLPLGTRLRVHSRRTGRSVVVTVNDRGPYFGHRIIDLSAGAARRLGILSAGATTVDIEPAREEDEVASAPR</sequence>
<reference evidence="6 7" key="1">
    <citation type="submission" date="2018-08" db="EMBL/GenBank/DDBJ databases">
        <title>Komagataeibacter sp. AV 382.</title>
        <authorList>
            <person name="Skraban J."/>
            <person name="Trcek J."/>
        </authorList>
    </citation>
    <scope>NUCLEOTIDE SEQUENCE [LARGE SCALE GENOMIC DNA]</scope>
    <source>
        <strain evidence="6 7">AV 382</strain>
    </source>
</reference>
<feature type="signal peptide" evidence="3">
    <location>
        <begin position="1"/>
        <end position="24"/>
    </location>
</feature>
<keyword evidence="3" id="KW-0732">Signal</keyword>
<evidence type="ECO:0000313" key="7">
    <source>
        <dbReference type="Proteomes" id="UP000262371"/>
    </source>
</evidence>
<comment type="similarity">
    <text evidence="3 4">Belongs to the RlpA family.</text>
</comment>
<evidence type="ECO:0000256" key="2">
    <source>
        <dbReference type="ARBA" id="ARBA00023316"/>
    </source>
</evidence>
<protein>
    <recommendedName>
        <fullName evidence="3">Endolytic peptidoglycan transglycosylase RlpA</fullName>
        <ecNumber evidence="3">4.2.2.-</ecNumber>
    </recommendedName>
</protein>
<dbReference type="AlphaFoldDB" id="A0A371YYD2"/>
<keyword evidence="2 3" id="KW-0961">Cell wall biogenesis/degradation</keyword>
<dbReference type="NCBIfam" id="TIGR00413">
    <property type="entry name" value="rlpA"/>
    <property type="match status" value="1"/>
</dbReference>
<evidence type="ECO:0000259" key="5">
    <source>
        <dbReference type="Pfam" id="PF03330"/>
    </source>
</evidence>
<dbReference type="InterPro" id="IPR012997">
    <property type="entry name" value="RplA"/>
</dbReference>
<evidence type="ECO:0000256" key="3">
    <source>
        <dbReference type="HAMAP-Rule" id="MF_02071"/>
    </source>
</evidence>
<evidence type="ECO:0000313" key="6">
    <source>
        <dbReference type="EMBL" id="RFD19242.1"/>
    </source>
</evidence>
<dbReference type="EMBL" id="QUWV01000114">
    <property type="protein sequence ID" value="RFD19242.1"/>
    <property type="molecule type" value="Genomic_DNA"/>
</dbReference>
<dbReference type="HAMAP" id="MF_02071">
    <property type="entry name" value="RlpA"/>
    <property type="match status" value="1"/>
</dbReference>
<comment type="caution">
    <text evidence="6">The sequence shown here is derived from an EMBL/GenBank/DDBJ whole genome shotgun (WGS) entry which is preliminary data.</text>
</comment>
<dbReference type="PANTHER" id="PTHR34183">
    <property type="entry name" value="ENDOLYTIC PEPTIDOGLYCAN TRANSGLYCOSYLASE RLPA"/>
    <property type="match status" value="1"/>
</dbReference>
<dbReference type="RefSeq" id="WP_116703638.1">
    <property type="nucleotide sequence ID" value="NZ_QUWV01000114.1"/>
</dbReference>
<accession>A0A371YYD2</accession>
<gene>
    <name evidence="3" type="primary">rlpA</name>
    <name evidence="6" type="ORF">DY926_12330</name>
</gene>
<dbReference type="OrthoDB" id="9779128at2"/>
<comment type="function">
    <text evidence="3">Lytic transglycosylase with a strong preference for naked glycan strands that lack stem peptides.</text>
</comment>
<keyword evidence="7" id="KW-1185">Reference proteome</keyword>
<keyword evidence="1 3" id="KW-0456">Lyase</keyword>
<dbReference type="InterPro" id="IPR036908">
    <property type="entry name" value="RlpA-like_sf"/>
</dbReference>
<dbReference type="GO" id="GO:0008932">
    <property type="term" value="F:lytic endotransglycosylase activity"/>
    <property type="evidence" value="ECO:0007669"/>
    <property type="project" value="UniProtKB-UniRule"/>
</dbReference>